<evidence type="ECO:0000256" key="1">
    <source>
        <dbReference type="SAM" id="MobiDB-lite"/>
    </source>
</evidence>
<name>A0A1R3KN45_9ROSI</name>
<dbReference type="AlphaFoldDB" id="A0A1R3KN45"/>
<evidence type="ECO:0000313" key="2">
    <source>
        <dbReference type="EMBL" id="OMP08517.1"/>
    </source>
</evidence>
<dbReference type="EMBL" id="AWUE01012674">
    <property type="protein sequence ID" value="OMP08517.1"/>
    <property type="molecule type" value="Genomic_DNA"/>
</dbReference>
<feature type="compositionally biased region" description="Basic and acidic residues" evidence="1">
    <location>
        <begin position="42"/>
        <end position="53"/>
    </location>
</feature>
<evidence type="ECO:0000313" key="3">
    <source>
        <dbReference type="Proteomes" id="UP000187203"/>
    </source>
</evidence>
<feature type="region of interest" description="Disordered" evidence="1">
    <location>
        <begin position="42"/>
        <end position="71"/>
    </location>
</feature>
<accession>A0A1R3KN45</accession>
<protein>
    <submittedName>
        <fullName evidence="2">Uncharacterized protein</fullName>
    </submittedName>
</protein>
<proteinExistence type="predicted"/>
<keyword evidence="3" id="KW-1185">Reference proteome</keyword>
<dbReference type="Proteomes" id="UP000187203">
    <property type="component" value="Unassembled WGS sequence"/>
</dbReference>
<reference evidence="3" key="1">
    <citation type="submission" date="2013-09" db="EMBL/GenBank/DDBJ databases">
        <title>Corchorus olitorius genome sequencing.</title>
        <authorList>
            <person name="Alam M."/>
            <person name="Haque M.S."/>
            <person name="Islam M.S."/>
            <person name="Emdad E.M."/>
            <person name="Islam M.M."/>
            <person name="Ahmed B."/>
            <person name="Halim A."/>
            <person name="Hossen Q.M.M."/>
            <person name="Hossain M.Z."/>
            <person name="Ahmed R."/>
            <person name="Khan M.M."/>
            <person name="Islam R."/>
            <person name="Rashid M.M."/>
            <person name="Khan S.A."/>
            <person name="Rahman M.S."/>
            <person name="Alam M."/>
            <person name="Yahiya A.S."/>
            <person name="Khan M.S."/>
            <person name="Azam M.S."/>
            <person name="Haque T."/>
            <person name="Lashkar M.Z.H."/>
            <person name="Akhand A.I."/>
            <person name="Morshed G."/>
            <person name="Roy S."/>
            <person name="Uddin K.S."/>
            <person name="Rabeya T."/>
            <person name="Hossain A.S."/>
            <person name="Chowdhury A."/>
            <person name="Snigdha A.R."/>
            <person name="Mortoza M.S."/>
            <person name="Matin S.A."/>
            <person name="Hoque S.M.E."/>
            <person name="Islam M.K."/>
            <person name="Roy D.K."/>
            <person name="Haider R."/>
            <person name="Moosa M.M."/>
            <person name="Elias S.M."/>
            <person name="Hasan A.M."/>
            <person name="Jahan S."/>
            <person name="Shafiuddin M."/>
            <person name="Mahmood N."/>
            <person name="Shommy N.S."/>
        </authorList>
    </citation>
    <scope>NUCLEOTIDE SEQUENCE [LARGE SCALE GENOMIC DNA]</scope>
    <source>
        <strain evidence="3">cv. O-4</strain>
    </source>
</reference>
<comment type="caution">
    <text evidence="2">The sequence shown here is derived from an EMBL/GenBank/DDBJ whole genome shotgun (WGS) entry which is preliminary data.</text>
</comment>
<sequence>MLSSSFAYTSLILVAIPQDQRKLHCEPVAGILHVPTVPRPLSKKDAPKIHSAGDSKGILPLHSSPFLPTRF</sequence>
<gene>
    <name evidence="2" type="ORF">COLO4_06394</name>
</gene>
<organism evidence="2 3">
    <name type="scientific">Corchorus olitorius</name>
    <dbReference type="NCBI Taxonomy" id="93759"/>
    <lineage>
        <taxon>Eukaryota</taxon>
        <taxon>Viridiplantae</taxon>
        <taxon>Streptophyta</taxon>
        <taxon>Embryophyta</taxon>
        <taxon>Tracheophyta</taxon>
        <taxon>Spermatophyta</taxon>
        <taxon>Magnoliopsida</taxon>
        <taxon>eudicotyledons</taxon>
        <taxon>Gunneridae</taxon>
        <taxon>Pentapetalae</taxon>
        <taxon>rosids</taxon>
        <taxon>malvids</taxon>
        <taxon>Malvales</taxon>
        <taxon>Malvaceae</taxon>
        <taxon>Grewioideae</taxon>
        <taxon>Apeibeae</taxon>
        <taxon>Corchorus</taxon>
    </lineage>
</organism>